<dbReference type="EMBL" id="QYBB01000098">
    <property type="protein sequence ID" value="RYC28861.1"/>
    <property type="molecule type" value="Genomic_DNA"/>
</dbReference>
<evidence type="ECO:0000313" key="2">
    <source>
        <dbReference type="EMBL" id="RYC28861.1"/>
    </source>
</evidence>
<dbReference type="Proteomes" id="UP000290759">
    <property type="component" value="Unassembled WGS sequence"/>
</dbReference>
<reference evidence="2 3" key="2">
    <citation type="submission" date="2019-02" db="EMBL/GenBank/DDBJ databases">
        <title>'Lichenibacterium ramalinii' gen. nov. sp. nov., 'Lichenibacterium minor' gen. nov. sp. nov.</title>
        <authorList>
            <person name="Pankratov T."/>
        </authorList>
    </citation>
    <scope>NUCLEOTIDE SEQUENCE [LARGE SCALE GENOMIC DNA]</scope>
    <source>
        <strain evidence="2 3">RmlP026</strain>
    </source>
</reference>
<protein>
    <submittedName>
        <fullName evidence="2">Uncharacterized protein</fullName>
    </submittedName>
</protein>
<keyword evidence="3" id="KW-1185">Reference proteome</keyword>
<reference evidence="2 3" key="1">
    <citation type="submission" date="2018-12" db="EMBL/GenBank/DDBJ databases">
        <authorList>
            <person name="Grouzdev D.S."/>
            <person name="Krutkina M.S."/>
        </authorList>
    </citation>
    <scope>NUCLEOTIDE SEQUENCE [LARGE SCALE GENOMIC DNA]</scope>
    <source>
        <strain evidence="2 3">RmlP026</strain>
    </source>
</reference>
<sequence>MSKLPRLAHIIGPDKPKAVVRPYPTSMVAQDGQHFALGEPMPLDPTTIRRSRRHKLPAAEDAKLGPIVQGEAHRIAD</sequence>
<feature type="region of interest" description="Disordered" evidence="1">
    <location>
        <begin position="52"/>
        <end position="77"/>
    </location>
</feature>
<organism evidence="2 3">
    <name type="scientific">Lichenibacterium minor</name>
    <dbReference type="NCBI Taxonomy" id="2316528"/>
    <lineage>
        <taxon>Bacteria</taxon>
        <taxon>Pseudomonadati</taxon>
        <taxon>Pseudomonadota</taxon>
        <taxon>Alphaproteobacteria</taxon>
        <taxon>Hyphomicrobiales</taxon>
        <taxon>Lichenihabitantaceae</taxon>
        <taxon>Lichenibacterium</taxon>
    </lineage>
</organism>
<dbReference type="RefSeq" id="WP_129230047.1">
    <property type="nucleotide sequence ID" value="NZ_QYBB01000098.1"/>
</dbReference>
<accession>A0A4Q2U205</accession>
<evidence type="ECO:0000313" key="3">
    <source>
        <dbReference type="Proteomes" id="UP000290759"/>
    </source>
</evidence>
<name>A0A4Q2U205_9HYPH</name>
<dbReference type="AlphaFoldDB" id="A0A4Q2U205"/>
<evidence type="ECO:0000256" key="1">
    <source>
        <dbReference type="SAM" id="MobiDB-lite"/>
    </source>
</evidence>
<comment type="caution">
    <text evidence="2">The sequence shown here is derived from an EMBL/GenBank/DDBJ whole genome shotgun (WGS) entry which is preliminary data.</text>
</comment>
<gene>
    <name evidence="2" type="ORF">D3273_27015</name>
</gene>
<proteinExistence type="predicted"/>